<dbReference type="PATRIC" id="fig|1454003.3.peg.30"/>
<name>A0A011Q216_9PROT</name>
<dbReference type="GO" id="GO:0016020">
    <property type="term" value="C:membrane"/>
    <property type="evidence" value="ECO:0007669"/>
    <property type="project" value="InterPro"/>
</dbReference>
<proteinExistence type="predicted"/>
<reference evidence="2 3" key="1">
    <citation type="submission" date="2014-02" db="EMBL/GenBank/DDBJ databases">
        <title>Expanding our view of genomic diversity in Candidatus Accumulibacter clades.</title>
        <authorList>
            <person name="Skennerton C.T."/>
            <person name="Barr J.J."/>
            <person name="Slater F.R."/>
            <person name="Bond P.L."/>
            <person name="Tyson G.W."/>
        </authorList>
    </citation>
    <scope>NUCLEOTIDE SEQUENCE [LARGE SCALE GENOMIC DNA]</scope>
    <source>
        <strain evidence="3">BA-92</strain>
    </source>
</reference>
<dbReference type="AlphaFoldDB" id="A0A011Q216"/>
<sequence length="179" mass="19429">MAGQAGLFLLQVVTGLLSFALLLRFYMQAFRVSFNNQVGTFAVDLTNWLVKPLRKALPGLWGLDLASLLPAYFLQVVFAAAVVSLQGSSAAWSPLDLLLVLLWQGVLATLRMSIYLLIGALVIQAVLSWVSPYSPLSQPVGQLTRPFLGPIQRVVPRIGAIDLSPLVAIVLAQLVLMFL</sequence>
<evidence type="ECO:0000256" key="1">
    <source>
        <dbReference type="SAM" id="Phobius"/>
    </source>
</evidence>
<keyword evidence="1" id="KW-0472">Membrane</keyword>
<accession>A0A011Q216</accession>
<evidence type="ECO:0000313" key="2">
    <source>
        <dbReference type="EMBL" id="EXI83292.1"/>
    </source>
</evidence>
<feature type="transmembrane region" description="Helical" evidence="1">
    <location>
        <begin position="61"/>
        <end position="83"/>
    </location>
</feature>
<feature type="transmembrane region" description="Helical" evidence="1">
    <location>
        <begin position="154"/>
        <end position="178"/>
    </location>
</feature>
<evidence type="ECO:0000313" key="3">
    <source>
        <dbReference type="Proteomes" id="UP000021816"/>
    </source>
</evidence>
<dbReference type="Pfam" id="PF02325">
    <property type="entry name" value="CCB3_YggT"/>
    <property type="match status" value="2"/>
</dbReference>
<protein>
    <submittedName>
        <fullName evidence="2">YGGT family protein</fullName>
    </submittedName>
</protein>
<keyword evidence="1" id="KW-0812">Transmembrane</keyword>
<comment type="caution">
    <text evidence="2">The sequence shown here is derived from an EMBL/GenBank/DDBJ whole genome shotgun (WGS) entry which is preliminary data.</text>
</comment>
<dbReference type="STRING" id="1454003.AW10_00028"/>
<gene>
    <name evidence="2" type="ORF">AW10_00028</name>
</gene>
<dbReference type="Proteomes" id="UP000021816">
    <property type="component" value="Unassembled WGS sequence"/>
</dbReference>
<feature type="transmembrane region" description="Helical" evidence="1">
    <location>
        <begin position="6"/>
        <end position="27"/>
    </location>
</feature>
<organism evidence="2 3">
    <name type="scientific">Candidatus Accumulibacter appositus</name>
    <dbReference type="NCBI Taxonomy" id="1454003"/>
    <lineage>
        <taxon>Bacteria</taxon>
        <taxon>Pseudomonadati</taxon>
        <taxon>Pseudomonadota</taxon>
        <taxon>Betaproteobacteria</taxon>
        <taxon>Candidatus Accumulibacter</taxon>
    </lineage>
</organism>
<keyword evidence="1" id="KW-1133">Transmembrane helix</keyword>
<dbReference type="InterPro" id="IPR003425">
    <property type="entry name" value="CCB3/YggT"/>
</dbReference>
<dbReference type="EMBL" id="JEMX01000002">
    <property type="protein sequence ID" value="EXI83292.1"/>
    <property type="molecule type" value="Genomic_DNA"/>
</dbReference>